<evidence type="ECO:0000256" key="1">
    <source>
        <dbReference type="ARBA" id="ARBA00009437"/>
    </source>
</evidence>
<comment type="caution">
    <text evidence="7">The sequence shown here is derived from an EMBL/GenBank/DDBJ whole genome shotgun (WGS) entry which is preliminary data.</text>
</comment>
<dbReference type="FunFam" id="1.10.10.10:FF:000001">
    <property type="entry name" value="LysR family transcriptional regulator"/>
    <property type="match status" value="1"/>
</dbReference>
<dbReference type="SUPFAM" id="SSF46785">
    <property type="entry name" value="Winged helix' DNA-binding domain"/>
    <property type="match status" value="1"/>
</dbReference>
<dbReference type="GO" id="GO:2000142">
    <property type="term" value="P:regulation of DNA-templated transcription initiation"/>
    <property type="evidence" value="ECO:0007669"/>
    <property type="project" value="TreeGrafter"/>
</dbReference>
<dbReference type="Gene3D" id="3.40.190.290">
    <property type="match status" value="1"/>
</dbReference>
<organism evidence="7 8">
    <name type="scientific">Bordetella genomosp. 4</name>
    <dbReference type="NCBI Taxonomy" id="463044"/>
    <lineage>
        <taxon>Bacteria</taxon>
        <taxon>Pseudomonadati</taxon>
        <taxon>Pseudomonadota</taxon>
        <taxon>Betaproteobacteria</taxon>
        <taxon>Burkholderiales</taxon>
        <taxon>Alcaligenaceae</taxon>
        <taxon>Bordetella</taxon>
    </lineage>
</organism>
<dbReference type="PANTHER" id="PTHR30293">
    <property type="entry name" value="TRANSCRIPTIONAL REGULATORY PROTEIN NAC-RELATED"/>
    <property type="match status" value="1"/>
</dbReference>
<evidence type="ECO:0000256" key="2">
    <source>
        <dbReference type="ARBA" id="ARBA00023015"/>
    </source>
</evidence>
<dbReference type="PANTHER" id="PTHR30293:SF0">
    <property type="entry name" value="NITROGEN ASSIMILATION REGULATORY PROTEIN NAC"/>
    <property type="match status" value="1"/>
</dbReference>
<dbReference type="Pfam" id="PF00126">
    <property type="entry name" value="HTH_1"/>
    <property type="match status" value="1"/>
</dbReference>
<dbReference type="GO" id="GO:0003677">
    <property type="term" value="F:DNA binding"/>
    <property type="evidence" value="ECO:0007669"/>
    <property type="project" value="UniProtKB-KW"/>
</dbReference>
<accession>A0A261TVH0</accession>
<reference evidence="7 8" key="1">
    <citation type="submission" date="2017-05" db="EMBL/GenBank/DDBJ databases">
        <title>Complete and WGS of Bordetella genogroups.</title>
        <authorList>
            <person name="Spilker T."/>
            <person name="LiPuma J."/>
        </authorList>
    </citation>
    <scope>NUCLEOTIDE SEQUENCE [LARGE SCALE GENOMIC DNA]</scope>
    <source>
        <strain evidence="7 8">AU9919</strain>
    </source>
</reference>
<evidence type="ECO:0000259" key="6">
    <source>
        <dbReference type="PROSITE" id="PS50931"/>
    </source>
</evidence>
<dbReference type="InterPro" id="IPR036388">
    <property type="entry name" value="WH-like_DNA-bd_sf"/>
</dbReference>
<name>A0A261TVH0_9BORD</name>
<dbReference type="InterPro" id="IPR005119">
    <property type="entry name" value="LysR_subst-bd"/>
</dbReference>
<dbReference type="PROSITE" id="PS50931">
    <property type="entry name" value="HTH_LYSR"/>
    <property type="match status" value="1"/>
</dbReference>
<keyword evidence="8" id="KW-1185">Reference proteome</keyword>
<dbReference type="GO" id="GO:0003700">
    <property type="term" value="F:DNA-binding transcription factor activity"/>
    <property type="evidence" value="ECO:0007669"/>
    <property type="project" value="InterPro"/>
</dbReference>
<evidence type="ECO:0000256" key="3">
    <source>
        <dbReference type="ARBA" id="ARBA00023125"/>
    </source>
</evidence>
<keyword evidence="3" id="KW-0238">DNA-binding</keyword>
<keyword evidence="2" id="KW-0805">Transcription regulation</keyword>
<sequence>MELRQLRSFVRVVELNSMGRAAVELGLATSTLSQQISMLESELCTRLLQRRPTGVYPTDAGLDFWHQAQVILKQVDIAASVAQKGRLSGQVTVGMTGSTATMLALPFVQAMRESYPTVNVRLIEGLTSNLQVMLNSRQLDLAVVFGGIEAKRWSVIPLAEERLFIIGRPNLAGWPACSNTDGIRLSAIEQLPLILPGPGHALRSLVDEGFRTDGATPNVILEIDGAHTLMRAVRAGVGASVQPGSLLSSQAGFPSFGYGKDDDLAVIPVAGSRMARKCFLVSLSDDELSPAGLAARVMLTRMARKFAEQGIWLGATTSICPP</sequence>
<feature type="domain" description="HTH lysR-type" evidence="6">
    <location>
        <begin position="1"/>
        <end position="58"/>
    </location>
</feature>
<dbReference type="SUPFAM" id="SSF53850">
    <property type="entry name" value="Periplasmic binding protein-like II"/>
    <property type="match status" value="1"/>
</dbReference>
<dbReference type="EMBL" id="NEVQ01000019">
    <property type="protein sequence ID" value="OZI53142.1"/>
    <property type="molecule type" value="Genomic_DNA"/>
</dbReference>
<protein>
    <submittedName>
        <fullName evidence="7">LysR family transcriptional regulator</fullName>
    </submittedName>
</protein>
<evidence type="ECO:0000313" key="8">
    <source>
        <dbReference type="Proteomes" id="UP000216885"/>
    </source>
</evidence>
<gene>
    <name evidence="7" type="ORF">CAL20_19290</name>
</gene>
<dbReference type="Pfam" id="PF03466">
    <property type="entry name" value="LysR_substrate"/>
    <property type="match status" value="1"/>
</dbReference>
<dbReference type="InterPro" id="IPR036390">
    <property type="entry name" value="WH_DNA-bd_sf"/>
</dbReference>
<evidence type="ECO:0000313" key="7">
    <source>
        <dbReference type="EMBL" id="OZI53142.1"/>
    </source>
</evidence>
<comment type="similarity">
    <text evidence="1">Belongs to the LysR transcriptional regulatory family.</text>
</comment>
<dbReference type="AlphaFoldDB" id="A0A261TVH0"/>
<evidence type="ECO:0000256" key="5">
    <source>
        <dbReference type="ARBA" id="ARBA00023163"/>
    </source>
</evidence>
<dbReference type="Proteomes" id="UP000216885">
    <property type="component" value="Unassembled WGS sequence"/>
</dbReference>
<dbReference type="InterPro" id="IPR000847">
    <property type="entry name" value="LysR_HTH_N"/>
</dbReference>
<evidence type="ECO:0000256" key="4">
    <source>
        <dbReference type="ARBA" id="ARBA00023159"/>
    </source>
</evidence>
<proteinExistence type="inferred from homology"/>
<keyword evidence="4" id="KW-0010">Activator</keyword>
<dbReference type="Gene3D" id="1.10.10.10">
    <property type="entry name" value="Winged helix-like DNA-binding domain superfamily/Winged helix DNA-binding domain"/>
    <property type="match status" value="1"/>
</dbReference>
<keyword evidence="5" id="KW-0804">Transcription</keyword>
<dbReference type="RefSeq" id="WP_094838679.1">
    <property type="nucleotide sequence ID" value="NZ_NEVQ01000019.1"/>
</dbReference>